<organism evidence="3 4">
    <name type="scientific">Gordonia oryzae</name>
    <dbReference type="NCBI Taxonomy" id="2487349"/>
    <lineage>
        <taxon>Bacteria</taxon>
        <taxon>Bacillati</taxon>
        <taxon>Actinomycetota</taxon>
        <taxon>Actinomycetes</taxon>
        <taxon>Mycobacteriales</taxon>
        <taxon>Gordoniaceae</taxon>
        <taxon>Gordonia</taxon>
    </lineage>
</organism>
<keyword evidence="2" id="KW-1133">Transmembrane helix</keyword>
<dbReference type="AlphaFoldDB" id="A0A3N4G7C3"/>
<evidence type="ECO:0000313" key="4">
    <source>
        <dbReference type="Proteomes" id="UP000267536"/>
    </source>
</evidence>
<evidence type="ECO:0000256" key="1">
    <source>
        <dbReference type="SAM" id="MobiDB-lite"/>
    </source>
</evidence>
<gene>
    <name evidence="3" type="ORF">EF294_18705</name>
</gene>
<comment type="caution">
    <text evidence="3">The sequence shown here is derived from an EMBL/GenBank/DDBJ whole genome shotgun (WGS) entry which is preliminary data.</text>
</comment>
<feature type="transmembrane region" description="Helical" evidence="2">
    <location>
        <begin position="12"/>
        <end position="34"/>
    </location>
</feature>
<evidence type="ECO:0000256" key="2">
    <source>
        <dbReference type="SAM" id="Phobius"/>
    </source>
</evidence>
<dbReference type="EMBL" id="RKMH01000017">
    <property type="protein sequence ID" value="RPA57297.1"/>
    <property type="molecule type" value="Genomic_DNA"/>
</dbReference>
<keyword evidence="4" id="KW-1185">Reference proteome</keyword>
<keyword evidence="2" id="KW-0472">Membrane</keyword>
<dbReference type="Proteomes" id="UP000267536">
    <property type="component" value="Unassembled WGS sequence"/>
</dbReference>
<dbReference type="RefSeq" id="WP_123932424.1">
    <property type="nucleotide sequence ID" value="NZ_JBPSDP010000018.1"/>
</dbReference>
<protein>
    <submittedName>
        <fullName evidence="3">Uncharacterized protein</fullName>
    </submittedName>
</protein>
<sequence length="86" mass="8129">MPIPPPLAHARWITTAVCAGAVVATAGIAGGLALSGDTHAATTSTGATAPTTSSSADTGDNGGPGWTPTAPAQTTENAPHAHTGAS</sequence>
<accession>A0A3N4G7C3</accession>
<reference evidence="3 4" key="1">
    <citation type="submission" date="2018-11" db="EMBL/GenBank/DDBJ databases">
        <title>Draft genome sequence of Gordonia sp. RS15-1S isolated from rice stems.</title>
        <authorList>
            <person name="Muangham S."/>
        </authorList>
    </citation>
    <scope>NUCLEOTIDE SEQUENCE [LARGE SCALE GENOMIC DNA]</scope>
    <source>
        <strain evidence="3 4">RS15-1S</strain>
    </source>
</reference>
<name>A0A3N4G7C3_9ACTN</name>
<feature type="compositionally biased region" description="Low complexity" evidence="1">
    <location>
        <begin position="36"/>
        <end position="59"/>
    </location>
</feature>
<evidence type="ECO:0000313" key="3">
    <source>
        <dbReference type="EMBL" id="RPA57297.1"/>
    </source>
</evidence>
<proteinExistence type="predicted"/>
<keyword evidence="2" id="KW-0812">Transmembrane</keyword>
<feature type="region of interest" description="Disordered" evidence="1">
    <location>
        <begin position="36"/>
        <end position="86"/>
    </location>
</feature>